<reference evidence="2 3" key="1">
    <citation type="submission" date="2019-05" db="EMBL/GenBank/DDBJ databases">
        <title>Nakamurella sp. N5BH11, whole genome shotgun sequence.</title>
        <authorList>
            <person name="Tuo L."/>
        </authorList>
    </citation>
    <scope>NUCLEOTIDE SEQUENCE [LARGE SCALE GENOMIC DNA]</scope>
    <source>
        <strain evidence="2 3">N5BH11</strain>
    </source>
</reference>
<sequence>MSDHRRQARSRPPFAAVVDGLRRRPPAPERDRRARLRAPDGRVFVEIDPDLIPDAAVDLVAGGASVAWDSCGCRGYCGIEWFDADDTAVLVRSGPPVFVPASRKVPHAAGRLSAWHTDDGQVLVLASGEVRWGGLLS</sequence>
<feature type="compositionally biased region" description="Basic and acidic residues" evidence="1">
    <location>
        <begin position="20"/>
        <end position="35"/>
    </location>
</feature>
<evidence type="ECO:0000313" key="3">
    <source>
        <dbReference type="Proteomes" id="UP000306985"/>
    </source>
</evidence>
<dbReference type="EMBL" id="SZZH01000001">
    <property type="protein sequence ID" value="TKV60677.1"/>
    <property type="molecule type" value="Genomic_DNA"/>
</dbReference>
<keyword evidence="3" id="KW-1185">Reference proteome</keyword>
<gene>
    <name evidence="2" type="ORF">FDO65_03010</name>
</gene>
<comment type="caution">
    <text evidence="2">The sequence shown here is derived from an EMBL/GenBank/DDBJ whole genome shotgun (WGS) entry which is preliminary data.</text>
</comment>
<organism evidence="2 3">
    <name type="scientific">Nakamurella flava</name>
    <dbReference type="NCBI Taxonomy" id="2576308"/>
    <lineage>
        <taxon>Bacteria</taxon>
        <taxon>Bacillati</taxon>
        <taxon>Actinomycetota</taxon>
        <taxon>Actinomycetes</taxon>
        <taxon>Nakamurellales</taxon>
        <taxon>Nakamurellaceae</taxon>
        <taxon>Nakamurella</taxon>
    </lineage>
</organism>
<name>A0A4U6QJL9_9ACTN</name>
<proteinExistence type="predicted"/>
<dbReference type="AlphaFoldDB" id="A0A4U6QJL9"/>
<feature type="region of interest" description="Disordered" evidence="1">
    <location>
        <begin position="1"/>
        <end position="35"/>
    </location>
</feature>
<protein>
    <submittedName>
        <fullName evidence="2">Uncharacterized protein</fullName>
    </submittedName>
</protein>
<dbReference type="OrthoDB" id="4827177at2"/>
<dbReference type="Proteomes" id="UP000306985">
    <property type="component" value="Unassembled WGS sequence"/>
</dbReference>
<accession>A0A4U6QJL9</accession>
<evidence type="ECO:0000313" key="2">
    <source>
        <dbReference type="EMBL" id="TKV60677.1"/>
    </source>
</evidence>
<evidence type="ECO:0000256" key="1">
    <source>
        <dbReference type="SAM" id="MobiDB-lite"/>
    </source>
</evidence>
<dbReference type="RefSeq" id="WP_137447980.1">
    <property type="nucleotide sequence ID" value="NZ_SZZH01000001.1"/>
</dbReference>